<sequence>MSVDREEALRCLCGHHSAAGPEIPWHRPSFVSTATPREASDVAYGDDTDERRSAVHSRRH</sequence>
<accession>A0A165AUC7</accession>
<name>A0A165AUC7_9APHY</name>
<dbReference type="EMBL" id="KV427727">
    <property type="protein sequence ID" value="KZS99715.1"/>
    <property type="molecule type" value="Genomic_DNA"/>
</dbReference>
<evidence type="ECO:0000313" key="4">
    <source>
        <dbReference type="Proteomes" id="UP000076871"/>
    </source>
</evidence>
<gene>
    <name evidence="3" type="ORF">LAESUDRAFT_732945</name>
    <name evidence="2" type="ORF">LAESUDRAFT_732984</name>
</gene>
<evidence type="ECO:0000313" key="2">
    <source>
        <dbReference type="EMBL" id="KZS99679.1"/>
    </source>
</evidence>
<keyword evidence="4" id="KW-1185">Reference proteome</keyword>
<protein>
    <submittedName>
        <fullName evidence="2">Uncharacterized protein</fullName>
    </submittedName>
</protein>
<evidence type="ECO:0000256" key="1">
    <source>
        <dbReference type="SAM" id="MobiDB-lite"/>
    </source>
</evidence>
<dbReference type="EMBL" id="KV427734">
    <property type="protein sequence ID" value="KZS99679.1"/>
    <property type="molecule type" value="Genomic_DNA"/>
</dbReference>
<feature type="region of interest" description="Disordered" evidence="1">
    <location>
        <begin position="20"/>
        <end position="60"/>
    </location>
</feature>
<dbReference type="GeneID" id="63827371"/>
<reference evidence="2 4" key="1">
    <citation type="journal article" date="2016" name="Mol. Biol. Evol.">
        <title>Comparative Genomics of Early-Diverging Mushroom-Forming Fungi Provides Insights into the Origins of Lignocellulose Decay Capabilities.</title>
        <authorList>
            <person name="Nagy L.G."/>
            <person name="Riley R."/>
            <person name="Tritt A."/>
            <person name="Adam C."/>
            <person name="Daum C."/>
            <person name="Floudas D."/>
            <person name="Sun H."/>
            <person name="Yadav J.S."/>
            <person name="Pangilinan J."/>
            <person name="Larsson K.H."/>
            <person name="Matsuura K."/>
            <person name="Barry K."/>
            <person name="Labutti K."/>
            <person name="Kuo R."/>
            <person name="Ohm R.A."/>
            <person name="Bhattacharya S.S."/>
            <person name="Shirouzu T."/>
            <person name="Yoshinaga Y."/>
            <person name="Martin F.M."/>
            <person name="Grigoriev I.V."/>
            <person name="Hibbett D.S."/>
        </authorList>
    </citation>
    <scope>NUCLEOTIDE SEQUENCE [LARGE SCALE GENOMIC DNA]</scope>
    <source>
        <strain evidence="2 4">93-53</strain>
    </source>
</reference>
<proteinExistence type="predicted"/>
<dbReference type="AlphaFoldDB" id="A0A165AUC7"/>
<dbReference type="Proteomes" id="UP000076871">
    <property type="component" value="Unassembled WGS sequence"/>
</dbReference>
<dbReference type="RefSeq" id="XP_040757456.1">
    <property type="nucleotide sequence ID" value="XM_040910342.1"/>
</dbReference>
<organism evidence="2 4">
    <name type="scientific">Laetiporus sulphureus 93-53</name>
    <dbReference type="NCBI Taxonomy" id="1314785"/>
    <lineage>
        <taxon>Eukaryota</taxon>
        <taxon>Fungi</taxon>
        <taxon>Dikarya</taxon>
        <taxon>Basidiomycota</taxon>
        <taxon>Agaricomycotina</taxon>
        <taxon>Agaricomycetes</taxon>
        <taxon>Polyporales</taxon>
        <taxon>Laetiporus</taxon>
    </lineage>
</organism>
<evidence type="ECO:0000313" key="3">
    <source>
        <dbReference type="EMBL" id="KZS99715.1"/>
    </source>
</evidence>